<keyword evidence="3" id="KW-0998">Cell outer membrane</keyword>
<evidence type="ECO:0000313" key="6">
    <source>
        <dbReference type="EMBL" id="BDD00416.1"/>
    </source>
</evidence>
<feature type="transmembrane region" description="Helical" evidence="4">
    <location>
        <begin position="6"/>
        <end position="24"/>
    </location>
</feature>
<keyword evidence="7" id="KW-1185">Reference proteome</keyword>
<dbReference type="InterPro" id="IPR039565">
    <property type="entry name" value="BamD-like"/>
</dbReference>
<evidence type="ECO:0000313" key="7">
    <source>
        <dbReference type="Proteomes" id="UP001354989"/>
    </source>
</evidence>
<dbReference type="Gene3D" id="1.25.40.10">
    <property type="entry name" value="Tetratricopeptide repeat domain"/>
    <property type="match status" value="1"/>
</dbReference>
<gene>
    <name evidence="6" type="ORF">PEPS_26960</name>
</gene>
<proteinExistence type="predicted"/>
<dbReference type="SUPFAM" id="SSF48452">
    <property type="entry name" value="TPR-like"/>
    <property type="match status" value="1"/>
</dbReference>
<sequence>MSKDSVAFFNFIALPFVLFIDTEYICTLMHKNKLKLLIGVMMIPLLSSCATEYRKAQKSTDNEYKYQVAMDLYQNEKWYKANNLFEQIMPAMRGTEEAEDMQFKYAYGCYNQKQYTMSSHYFKNFYQTYSRSDKAEEAMYMSAYSLKEESPREELDQSSTREAISALQGFLNRYPDSKYAPEATKIIDDLQDKLASKSYLIAKQYYQLRRWKAAMVAFENFRKDYPDSKYNEEIAYLRLESSHTLADVSTYNKKEERYQTTVKLYEGFIDKYPESTYLKSAEKLYSDALVQLEKIAKNKNS</sequence>
<dbReference type="Pfam" id="PF13525">
    <property type="entry name" value="YfiO"/>
    <property type="match status" value="1"/>
</dbReference>
<evidence type="ECO:0000259" key="5">
    <source>
        <dbReference type="Pfam" id="PF13525"/>
    </source>
</evidence>
<organism evidence="6 7">
    <name type="scientific">Persicobacter psychrovividus</name>
    <dbReference type="NCBI Taxonomy" id="387638"/>
    <lineage>
        <taxon>Bacteria</taxon>
        <taxon>Pseudomonadati</taxon>
        <taxon>Bacteroidota</taxon>
        <taxon>Cytophagia</taxon>
        <taxon>Cytophagales</taxon>
        <taxon>Persicobacteraceae</taxon>
        <taxon>Persicobacter</taxon>
    </lineage>
</organism>
<evidence type="ECO:0000256" key="4">
    <source>
        <dbReference type="SAM" id="Phobius"/>
    </source>
</evidence>
<dbReference type="InterPro" id="IPR011990">
    <property type="entry name" value="TPR-like_helical_dom_sf"/>
</dbReference>
<name>A0ABM7VHJ8_9BACT</name>
<dbReference type="Proteomes" id="UP001354989">
    <property type="component" value="Chromosome"/>
</dbReference>
<keyword evidence="1" id="KW-0732">Signal</keyword>
<reference evidence="6 7" key="1">
    <citation type="submission" date="2021-12" db="EMBL/GenBank/DDBJ databases">
        <title>Genome sequencing of bacteria with rrn-lacking chromosome and rrn-plasmid.</title>
        <authorList>
            <person name="Anda M."/>
            <person name="Iwasaki W."/>
        </authorList>
    </citation>
    <scope>NUCLEOTIDE SEQUENCE [LARGE SCALE GENOMIC DNA]</scope>
    <source>
        <strain evidence="6 7">NBRC 101262</strain>
    </source>
</reference>
<evidence type="ECO:0000256" key="2">
    <source>
        <dbReference type="ARBA" id="ARBA00023136"/>
    </source>
</evidence>
<dbReference type="NCBIfam" id="TIGR03302">
    <property type="entry name" value="OM_YfiO"/>
    <property type="match status" value="1"/>
</dbReference>
<keyword evidence="2 4" id="KW-0472">Membrane</keyword>
<evidence type="ECO:0000256" key="1">
    <source>
        <dbReference type="ARBA" id="ARBA00022729"/>
    </source>
</evidence>
<dbReference type="EMBL" id="AP025292">
    <property type="protein sequence ID" value="BDD00416.1"/>
    <property type="molecule type" value="Genomic_DNA"/>
</dbReference>
<keyword evidence="4" id="KW-1133">Transmembrane helix</keyword>
<dbReference type="InterPro" id="IPR017689">
    <property type="entry name" value="BamD"/>
</dbReference>
<accession>A0ABM7VHJ8</accession>
<keyword evidence="4" id="KW-0812">Transmembrane</keyword>
<evidence type="ECO:0000256" key="3">
    <source>
        <dbReference type="ARBA" id="ARBA00023237"/>
    </source>
</evidence>
<protein>
    <recommendedName>
        <fullName evidence="5">Outer membrane lipoprotein BamD-like domain-containing protein</fullName>
    </recommendedName>
</protein>
<feature type="domain" description="Outer membrane lipoprotein BamD-like" evidence="5">
    <location>
        <begin position="65"/>
        <end position="233"/>
    </location>
</feature>